<evidence type="ECO:0000313" key="6">
    <source>
        <dbReference type="EMBL" id="AAO05873.1"/>
    </source>
</evidence>
<dbReference type="InterPro" id="IPR002901">
    <property type="entry name" value="MGlyc_endo_b_GlcNAc-like_dom"/>
</dbReference>
<evidence type="ECO:0000256" key="3">
    <source>
        <dbReference type="SAM" id="MobiDB-lite"/>
    </source>
</evidence>
<dbReference type="eggNOG" id="COG3942">
    <property type="taxonomic scope" value="Bacteria"/>
</dbReference>
<feature type="compositionally biased region" description="Low complexity" evidence="3">
    <location>
        <begin position="167"/>
        <end position="186"/>
    </location>
</feature>
<dbReference type="PANTHER" id="PTHR33308:SF9">
    <property type="entry name" value="PEPTIDOGLYCAN HYDROLASE FLGJ"/>
    <property type="match status" value="1"/>
</dbReference>
<keyword evidence="4" id="KW-0732">Signal</keyword>
<evidence type="ECO:0000256" key="2">
    <source>
        <dbReference type="ARBA" id="ARBA00022801"/>
    </source>
</evidence>
<dbReference type="PATRIC" id="fig|176280.10.peg.2178"/>
<accession>A0A0H2VIS3</accession>
<feature type="compositionally biased region" description="Basic and acidic residues" evidence="3">
    <location>
        <begin position="36"/>
        <end position="82"/>
    </location>
</feature>
<feature type="chain" id="PRO_5030007306" evidence="4">
    <location>
        <begin position="28"/>
        <end position="655"/>
    </location>
</feature>
<dbReference type="Proteomes" id="UP000001411">
    <property type="component" value="Chromosome"/>
</dbReference>
<dbReference type="InterPro" id="IPR007921">
    <property type="entry name" value="CHAP_dom"/>
</dbReference>
<dbReference type="InterPro" id="IPR038765">
    <property type="entry name" value="Papain-like_cys_pep_sf"/>
</dbReference>
<name>A0A0H2VIS3_STAES</name>
<dbReference type="OrthoDB" id="977752at2"/>
<dbReference type="RefSeq" id="WP_001831881.1">
    <property type="nucleotide sequence ID" value="NC_004461.1"/>
</dbReference>
<dbReference type="InterPro" id="IPR051056">
    <property type="entry name" value="Glycosyl_Hydrolase_73"/>
</dbReference>
<dbReference type="EMBL" id="AE015929">
    <property type="protein sequence ID" value="AAO05873.1"/>
    <property type="molecule type" value="Genomic_DNA"/>
</dbReference>
<dbReference type="Gene3D" id="3.90.1720.10">
    <property type="entry name" value="endopeptidase domain like (from Nostoc punctiforme)"/>
    <property type="match status" value="1"/>
</dbReference>
<dbReference type="HOGENOM" id="CLU_017855_1_0_9"/>
<comment type="similarity">
    <text evidence="1">In the N-terminal section; belongs to the N-acetylmuramoyl-L-alanine amidase 2 family.</text>
</comment>
<feature type="compositionally biased region" description="Basic and acidic residues" evidence="3">
    <location>
        <begin position="89"/>
        <end position="99"/>
    </location>
</feature>
<feature type="compositionally biased region" description="Basic and acidic residues" evidence="3">
    <location>
        <begin position="269"/>
        <end position="280"/>
    </location>
</feature>
<feature type="compositionally biased region" description="Basic and acidic residues" evidence="3">
    <location>
        <begin position="187"/>
        <end position="200"/>
    </location>
</feature>
<feature type="signal peptide" evidence="4">
    <location>
        <begin position="1"/>
        <end position="27"/>
    </location>
</feature>
<feature type="compositionally biased region" description="Polar residues" evidence="3">
    <location>
        <begin position="225"/>
        <end position="243"/>
    </location>
</feature>
<dbReference type="AlphaFoldDB" id="A0A0H2VIS3"/>
<protein>
    <submittedName>
        <fullName evidence="6">Autolysin</fullName>
    </submittedName>
</protein>
<dbReference type="NCBIfam" id="NF006360">
    <property type="entry name" value="PRK08581.1-2"/>
    <property type="match status" value="1"/>
</dbReference>
<dbReference type="Pfam" id="PF05257">
    <property type="entry name" value="CHAP"/>
    <property type="match status" value="1"/>
</dbReference>
<reference evidence="6 7" key="1">
    <citation type="journal article" date="2003" name="Mol. Microbiol.">
        <title>Genome-based analysis of virulence genes in a non-biofilm-forming Staphylococcus epidermidis strain (ATCC 12228).</title>
        <authorList>
            <person name="Zhang Y.Q."/>
            <person name="Ren S.X."/>
            <person name="Li H.L."/>
            <person name="Wang Y.X."/>
            <person name="Fu G."/>
            <person name="Yang J."/>
            <person name="Qin Z.Q."/>
            <person name="Miao Y.G."/>
            <person name="Wang W.Y."/>
            <person name="Chen R.S."/>
            <person name="Shen Y."/>
            <person name="Chen Z."/>
            <person name="Yuan Z.H."/>
            <person name="Zhao G.P."/>
            <person name="Qu D."/>
            <person name="Danchin A."/>
            <person name="Wen Y.M."/>
        </authorList>
    </citation>
    <scope>NUCLEOTIDE SEQUENCE [LARGE SCALE GENOMIC DNA]</scope>
    <source>
        <strain evidence="7">ATCC 12228 / FDA PCI 1200</strain>
    </source>
</reference>
<proteinExistence type="inferred from homology"/>
<feature type="region of interest" description="Disordered" evidence="3">
    <location>
        <begin position="27"/>
        <end position="99"/>
    </location>
</feature>
<evidence type="ECO:0000259" key="5">
    <source>
        <dbReference type="PROSITE" id="PS50911"/>
    </source>
</evidence>
<sequence length="655" mass="73712">MKKNKFLVYLLSTALITPTFATQTAFAEDSSNKNTNSDKMEQHQSQKETSKQSEKDEFNNDDSKHDSDDKKSTSDSKDKDSNKPLSADSTHRNYKMKDDNLVDQLYDNFKSQSVDFSKYWEPNKYEDSFSLTSLIQNLFDFDSDITDYEQPQKTSHSSNDEKDQVDQADQAKQPSQHQEQSQSSAKQDQESSNDEKEKTTNHQADSDVSDLLGEMDKEDQEGENVDTNKNQSSSEQQQTQANDDSSERNKKYSSITDSALDSILDEYSQDAKKTEKDYNKSKNTSHTKTSQSDNADKNPQLPTDDELKHQSKPAQSFEDDIKRSNTRSTSLFQQLPELDNGDLSSDSFNVVDSQDTRDFIQSIAKDAHQIGKDQDIYASVMIAQAILESDSGKSSLAQSPNHNLFGIKGDYKGQSVTFNTLEADSSNHMFSIQAGFRKYPSTKQSLEDYADLIKHGIDGNPSIYKPTWKSEALSYKDATSHLSRSYATDPNYSKKLNSIIKHYHLTSFDKEKMPNMKKYNKSIGTDVSGNDFKPFTETSGTSPYPHGQCTWYVYHRMNQFDASISGDLGDAHNWNNRAESEGYTVTHTPKNHTAVVFEAGQLGADTQYGHVAFVEKVNDDGSIVISESNVKGLGVISFRTIDAEDAQDLDYIKGK</sequence>
<feature type="region of interest" description="Disordered" evidence="3">
    <location>
        <begin position="146"/>
        <end position="326"/>
    </location>
</feature>
<dbReference type="SMART" id="SM00047">
    <property type="entry name" value="LYZ2"/>
    <property type="match status" value="1"/>
</dbReference>
<keyword evidence="2" id="KW-0378">Hydrolase</keyword>
<dbReference type="PROSITE" id="PS50911">
    <property type="entry name" value="CHAP"/>
    <property type="match status" value="1"/>
</dbReference>
<dbReference type="Pfam" id="PF01832">
    <property type="entry name" value="Glucosaminidase"/>
    <property type="match status" value="1"/>
</dbReference>
<feature type="domain" description="Peptidase C51" evidence="5">
    <location>
        <begin position="524"/>
        <end position="653"/>
    </location>
</feature>
<gene>
    <name evidence="6" type="ordered locus">SE_2231</name>
</gene>
<dbReference type="GO" id="GO:0004040">
    <property type="term" value="F:amidase activity"/>
    <property type="evidence" value="ECO:0007669"/>
    <property type="project" value="InterPro"/>
</dbReference>
<evidence type="ECO:0000256" key="1">
    <source>
        <dbReference type="ARBA" id="ARBA00006088"/>
    </source>
</evidence>
<evidence type="ECO:0000256" key="4">
    <source>
        <dbReference type="SAM" id="SignalP"/>
    </source>
</evidence>
<dbReference type="GeneID" id="50017700"/>
<dbReference type="eggNOG" id="COG1705">
    <property type="taxonomic scope" value="Bacteria"/>
</dbReference>
<dbReference type="PANTHER" id="PTHR33308">
    <property type="entry name" value="PEPTIDOGLYCAN HYDROLASE FLGJ"/>
    <property type="match status" value="1"/>
</dbReference>
<evidence type="ECO:0000313" key="7">
    <source>
        <dbReference type="Proteomes" id="UP000001411"/>
    </source>
</evidence>
<dbReference type="SUPFAM" id="SSF54001">
    <property type="entry name" value="Cysteine proteinases"/>
    <property type="match status" value="1"/>
</dbReference>
<dbReference type="Gene3D" id="4.10.80.30">
    <property type="entry name" value="DNA polymerase, domain 6"/>
    <property type="match status" value="1"/>
</dbReference>
<feature type="compositionally biased region" description="Polar residues" evidence="3">
    <location>
        <begin position="281"/>
        <end position="293"/>
    </location>
</feature>
<dbReference type="Gene3D" id="1.10.530.10">
    <property type="match status" value="1"/>
</dbReference>
<dbReference type="KEGG" id="sep:SE_2231"/>
<organism evidence="6 7">
    <name type="scientific">Staphylococcus epidermidis (strain ATCC 12228 / FDA PCI 1200)</name>
    <dbReference type="NCBI Taxonomy" id="176280"/>
    <lineage>
        <taxon>Bacteria</taxon>
        <taxon>Bacillati</taxon>
        <taxon>Bacillota</taxon>
        <taxon>Bacilli</taxon>
        <taxon>Bacillales</taxon>
        <taxon>Staphylococcaceae</taxon>
        <taxon>Staphylococcus</taxon>
    </lineage>
</organism>